<sequence length="361" mass="38481">MLKPQVKVENSTNCGVLAYYIIFKIRAISLNSSVLICEFFQDFIRIQRIGYPRDRLDGTAAALTGVLAESNHKKGNNGHHQGHEEVSSKVCPPPVPTCPSLNSEKYSQSKKTPKAEIQVVEVIYLKEELYQVTISFESEYLLTKAALNELKITGAADEVLFSREDGIDRILETDNWTTSFNVSLAGQGDEVTISDLEIAYQWCSGESATLNECKHWKYSDSYYYLTGCDSDGRGFPAYKVPKYCSPVSSSTASSSGSTSIPSTTTEPSTLSSSSAVSTIESETSSVPVSSSAIASSVEDSSTVLSFSSAIPVNPSSGIVSSVEPSSSDNLSSAASSVKPSSAVSSVKPSSAVSSVVSSVKP</sequence>
<protein>
    <recommendedName>
        <fullName evidence="2">Flo11 domain-containing protein</fullName>
    </recommendedName>
</protein>
<feature type="domain" description="Flo11" evidence="2">
    <location>
        <begin position="85"/>
        <end position="250"/>
    </location>
</feature>
<feature type="compositionally biased region" description="Low complexity" evidence="1">
    <location>
        <begin position="315"/>
        <end position="361"/>
    </location>
</feature>
<evidence type="ECO:0000259" key="2">
    <source>
        <dbReference type="PROSITE" id="PS51824"/>
    </source>
</evidence>
<name>A0A9P8P2N6_9ASCO</name>
<dbReference type="Pfam" id="PF10182">
    <property type="entry name" value="Flo11"/>
    <property type="match status" value="1"/>
</dbReference>
<evidence type="ECO:0000313" key="4">
    <source>
        <dbReference type="Proteomes" id="UP000769528"/>
    </source>
</evidence>
<evidence type="ECO:0000256" key="1">
    <source>
        <dbReference type="SAM" id="MobiDB-lite"/>
    </source>
</evidence>
<reference evidence="3" key="1">
    <citation type="journal article" date="2021" name="Open Biol.">
        <title>Shared evolutionary footprints suggest mitochondrial oxidative damage underlies multiple complex I losses in fungi.</title>
        <authorList>
            <person name="Schikora-Tamarit M.A."/>
            <person name="Marcet-Houben M."/>
            <person name="Nosek J."/>
            <person name="Gabaldon T."/>
        </authorList>
    </citation>
    <scope>NUCLEOTIDE SEQUENCE</scope>
    <source>
        <strain evidence="3">CBS6341</strain>
    </source>
</reference>
<reference evidence="3" key="2">
    <citation type="submission" date="2021-01" db="EMBL/GenBank/DDBJ databases">
        <authorList>
            <person name="Schikora-Tamarit M.A."/>
        </authorList>
    </citation>
    <scope>NUCLEOTIDE SEQUENCE</scope>
    <source>
        <strain evidence="3">CBS6341</strain>
    </source>
</reference>
<organism evidence="3 4">
    <name type="scientific">Wickerhamomyces mucosus</name>
    <dbReference type="NCBI Taxonomy" id="1378264"/>
    <lineage>
        <taxon>Eukaryota</taxon>
        <taxon>Fungi</taxon>
        <taxon>Dikarya</taxon>
        <taxon>Ascomycota</taxon>
        <taxon>Saccharomycotina</taxon>
        <taxon>Saccharomycetes</taxon>
        <taxon>Phaffomycetales</taxon>
        <taxon>Wickerhamomycetaceae</taxon>
        <taxon>Wickerhamomyces</taxon>
    </lineage>
</organism>
<feature type="non-terminal residue" evidence="3">
    <location>
        <position position="1"/>
    </location>
</feature>
<dbReference type="OrthoDB" id="4070545at2759"/>
<proteinExistence type="predicted"/>
<dbReference type="SMART" id="SM01213">
    <property type="entry name" value="Flo11"/>
    <property type="match status" value="1"/>
</dbReference>
<dbReference type="AlphaFoldDB" id="A0A9P8P2N6"/>
<feature type="region of interest" description="Disordered" evidence="1">
    <location>
        <begin position="248"/>
        <end position="276"/>
    </location>
</feature>
<dbReference type="Proteomes" id="UP000769528">
    <property type="component" value="Unassembled WGS sequence"/>
</dbReference>
<accession>A0A9P8P2N6</accession>
<dbReference type="PROSITE" id="PS51824">
    <property type="entry name" value="FLO11"/>
    <property type="match status" value="1"/>
</dbReference>
<dbReference type="EMBL" id="JAEUBF010001525">
    <property type="protein sequence ID" value="KAH3663896.1"/>
    <property type="molecule type" value="Genomic_DNA"/>
</dbReference>
<gene>
    <name evidence="3" type="ORF">WICMUC_005886</name>
</gene>
<keyword evidence="4" id="KW-1185">Reference proteome</keyword>
<dbReference type="InterPro" id="IPR018789">
    <property type="entry name" value="Flo11"/>
</dbReference>
<comment type="caution">
    <text evidence="3">The sequence shown here is derived from an EMBL/GenBank/DDBJ whole genome shotgun (WGS) entry which is preliminary data.</text>
</comment>
<feature type="region of interest" description="Disordered" evidence="1">
    <location>
        <begin position="312"/>
        <end position="361"/>
    </location>
</feature>
<evidence type="ECO:0000313" key="3">
    <source>
        <dbReference type="EMBL" id="KAH3663896.1"/>
    </source>
</evidence>
<feature type="region of interest" description="Disordered" evidence="1">
    <location>
        <begin position="72"/>
        <end position="91"/>
    </location>
</feature>